<reference evidence="1 2" key="1">
    <citation type="journal article" date="2019" name="Commun. Biol.">
        <title>The bagworm genome reveals a unique fibroin gene that provides high tensile strength.</title>
        <authorList>
            <person name="Kono N."/>
            <person name="Nakamura H."/>
            <person name="Ohtoshi R."/>
            <person name="Tomita M."/>
            <person name="Numata K."/>
            <person name="Arakawa K."/>
        </authorList>
    </citation>
    <scope>NUCLEOTIDE SEQUENCE [LARGE SCALE GENOMIC DNA]</scope>
</reference>
<protein>
    <submittedName>
        <fullName evidence="1">Uncharacterized protein</fullName>
    </submittedName>
</protein>
<keyword evidence="2" id="KW-1185">Reference proteome</keyword>
<gene>
    <name evidence="1" type="ORF">EVAR_17544_1</name>
</gene>
<proteinExistence type="predicted"/>
<name>A0A4C1WQ06_EUMVA</name>
<sequence>MYTYGAHAISLNPAFHSAISIDEYEYIIYREPCRWTGVSAPLTVRGSEGLLPEAESIPVSEFTSCGLILEPESIPVSEFTFCGAHPRARVYFCRASSLVVHSEKITVPKAWFTGSTCLALASSLEYILEVFLFYFSASFRV</sequence>
<evidence type="ECO:0000313" key="1">
    <source>
        <dbReference type="EMBL" id="GBP53468.1"/>
    </source>
</evidence>
<comment type="caution">
    <text evidence="1">The sequence shown here is derived from an EMBL/GenBank/DDBJ whole genome shotgun (WGS) entry which is preliminary data.</text>
</comment>
<evidence type="ECO:0000313" key="2">
    <source>
        <dbReference type="Proteomes" id="UP000299102"/>
    </source>
</evidence>
<dbReference type="EMBL" id="BGZK01000625">
    <property type="protein sequence ID" value="GBP53468.1"/>
    <property type="molecule type" value="Genomic_DNA"/>
</dbReference>
<dbReference type="Proteomes" id="UP000299102">
    <property type="component" value="Unassembled WGS sequence"/>
</dbReference>
<dbReference type="AlphaFoldDB" id="A0A4C1WQ06"/>
<organism evidence="1 2">
    <name type="scientific">Eumeta variegata</name>
    <name type="common">Bagworm moth</name>
    <name type="synonym">Eumeta japonica</name>
    <dbReference type="NCBI Taxonomy" id="151549"/>
    <lineage>
        <taxon>Eukaryota</taxon>
        <taxon>Metazoa</taxon>
        <taxon>Ecdysozoa</taxon>
        <taxon>Arthropoda</taxon>
        <taxon>Hexapoda</taxon>
        <taxon>Insecta</taxon>
        <taxon>Pterygota</taxon>
        <taxon>Neoptera</taxon>
        <taxon>Endopterygota</taxon>
        <taxon>Lepidoptera</taxon>
        <taxon>Glossata</taxon>
        <taxon>Ditrysia</taxon>
        <taxon>Tineoidea</taxon>
        <taxon>Psychidae</taxon>
        <taxon>Oiketicinae</taxon>
        <taxon>Eumeta</taxon>
    </lineage>
</organism>
<accession>A0A4C1WQ06</accession>